<keyword evidence="2" id="KW-0862">Zinc</keyword>
<feature type="region of interest" description="Disordered" evidence="7">
    <location>
        <begin position="66"/>
        <end position="88"/>
    </location>
</feature>
<dbReference type="PROSITE" id="PS50048">
    <property type="entry name" value="ZN2_CY6_FUNGAL_2"/>
    <property type="match status" value="1"/>
</dbReference>
<dbReference type="PROSITE" id="PS00463">
    <property type="entry name" value="ZN2_CY6_FUNGAL_1"/>
    <property type="match status" value="1"/>
</dbReference>
<evidence type="ECO:0000259" key="8">
    <source>
        <dbReference type="PROSITE" id="PS50048"/>
    </source>
</evidence>
<accession>A0A5C6T8G4</accession>
<protein>
    <recommendedName>
        <fullName evidence="8">Zn(2)-C6 fungal-type domain-containing protein</fullName>
    </recommendedName>
</protein>
<dbReference type="CDD" id="cd00067">
    <property type="entry name" value="GAL4"/>
    <property type="match status" value="1"/>
</dbReference>
<dbReference type="InterPro" id="IPR001138">
    <property type="entry name" value="Zn2Cys6_DnaBD"/>
</dbReference>
<keyword evidence="5" id="KW-0804">Transcription</keyword>
<organism evidence="9 10">
    <name type="scientific">Fusarium oxysporum f. sp. cubense</name>
    <dbReference type="NCBI Taxonomy" id="61366"/>
    <lineage>
        <taxon>Eukaryota</taxon>
        <taxon>Fungi</taxon>
        <taxon>Dikarya</taxon>
        <taxon>Ascomycota</taxon>
        <taxon>Pezizomycotina</taxon>
        <taxon>Sordariomycetes</taxon>
        <taxon>Hypocreomycetidae</taxon>
        <taxon>Hypocreales</taxon>
        <taxon>Nectriaceae</taxon>
        <taxon>Fusarium</taxon>
        <taxon>Fusarium oxysporum species complex</taxon>
    </lineage>
</organism>
<reference evidence="9 10" key="1">
    <citation type="submission" date="2019-07" db="EMBL/GenBank/DDBJ databases">
        <title>The First High-Quality Draft Genome Sequence of the Causal Agent of the Current Panama Disease Epidemic.</title>
        <authorList>
            <person name="Warmington R.J."/>
            <person name="Kay W."/>
            <person name="Jeffries A."/>
            <person name="Bebber D."/>
            <person name="Moore K."/>
            <person name="Studholme D.J."/>
        </authorList>
    </citation>
    <scope>NUCLEOTIDE SEQUENCE [LARGE SCALE GENOMIC DNA]</scope>
    <source>
        <strain evidence="9 10">TR4</strain>
    </source>
</reference>
<evidence type="ECO:0000256" key="5">
    <source>
        <dbReference type="ARBA" id="ARBA00023163"/>
    </source>
</evidence>
<dbReference type="Pfam" id="PF00172">
    <property type="entry name" value="Zn_clus"/>
    <property type="match status" value="1"/>
</dbReference>
<dbReference type="EMBL" id="VMNF01000005">
    <property type="protein sequence ID" value="TXC07047.1"/>
    <property type="molecule type" value="Genomic_DNA"/>
</dbReference>
<dbReference type="InterPro" id="IPR021858">
    <property type="entry name" value="Fun_TF"/>
</dbReference>
<evidence type="ECO:0000256" key="6">
    <source>
        <dbReference type="ARBA" id="ARBA00023242"/>
    </source>
</evidence>
<dbReference type="SMART" id="SM00066">
    <property type="entry name" value="GAL4"/>
    <property type="match status" value="1"/>
</dbReference>
<dbReference type="AlphaFoldDB" id="A0A5C6T8G4"/>
<dbReference type="SUPFAM" id="SSF57701">
    <property type="entry name" value="Zn2/Cys6 DNA-binding domain"/>
    <property type="match status" value="1"/>
</dbReference>
<keyword evidence="4" id="KW-0238">DNA-binding</keyword>
<dbReference type="InterPro" id="IPR052360">
    <property type="entry name" value="Transcr_Regulatory_Proteins"/>
</dbReference>
<name>A0A5C6T8G4_FUSOC</name>
<dbReference type="GO" id="GO:0003677">
    <property type="term" value="F:DNA binding"/>
    <property type="evidence" value="ECO:0007669"/>
    <property type="project" value="UniProtKB-KW"/>
</dbReference>
<feature type="region of interest" description="Disordered" evidence="7">
    <location>
        <begin position="471"/>
        <end position="498"/>
    </location>
</feature>
<feature type="domain" description="Zn(2)-C6 fungal-type" evidence="8">
    <location>
        <begin position="37"/>
        <end position="65"/>
    </location>
</feature>
<evidence type="ECO:0000256" key="4">
    <source>
        <dbReference type="ARBA" id="ARBA00023125"/>
    </source>
</evidence>
<proteinExistence type="predicted"/>
<dbReference type="GO" id="GO:0008270">
    <property type="term" value="F:zinc ion binding"/>
    <property type="evidence" value="ECO:0007669"/>
    <property type="project" value="InterPro"/>
</dbReference>
<evidence type="ECO:0000256" key="7">
    <source>
        <dbReference type="SAM" id="MobiDB-lite"/>
    </source>
</evidence>
<keyword evidence="3" id="KW-0805">Transcription regulation</keyword>
<dbReference type="InterPro" id="IPR036864">
    <property type="entry name" value="Zn2-C6_fun-type_DNA-bd_sf"/>
</dbReference>
<evidence type="ECO:0000256" key="3">
    <source>
        <dbReference type="ARBA" id="ARBA00023015"/>
    </source>
</evidence>
<feature type="compositionally biased region" description="Acidic residues" evidence="7">
    <location>
        <begin position="478"/>
        <end position="488"/>
    </location>
</feature>
<dbReference type="Gene3D" id="4.10.240.10">
    <property type="entry name" value="Zn(2)-C6 fungal-type DNA-binding domain"/>
    <property type="match status" value="1"/>
</dbReference>
<dbReference type="Pfam" id="PF11951">
    <property type="entry name" value="Fungal_trans_2"/>
    <property type="match status" value="1"/>
</dbReference>
<dbReference type="Proteomes" id="UP000321331">
    <property type="component" value="Unassembled WGS sequence"/>
</dbReference>
<evidence type="ECO:0000313" key="10">
    <source>
        <dbReference type="Proteomes" id="UP000321331"/>
    </source>
</evidence>
<sequence>SRNKQKDLFFPTTMTANHIVAMRGKFKRASTPKVRTGCITCKIRHLKCDEAKPFCRRCHNDKMKCDGYAPPKPKTSKRSKRRDPSSKPEVAISLPLLSMQTVDQLYLLSDPEKFYLQHFLHWTAKQLSPSSAAMNFWLKYALPMSYHYDAIRYSMIAVGASHRAYMAQSLPYSRPDRLQRPVIQHYNRAISSILPIMSAPSNENIHCILICCLLFMTCEGLTGRYDELLQHLAAGDTVFQSLRHQNSSDASDVLEGLVDMFSEMGLASSGFMGDHPLSGIKKWCRSDPETEASDDSPFKTLNKASYALHELRLNHDFQPWNPDREDGLANDNAFEDRLRRWNSRFEVLSQRLLSSPSDDEIAHIQTLQLHYQSLQMYINAYDNKGLQPSHPYKAFIEAAEKVAAPLIAIDQPTFSLDGCLVSGLSFVAISTEGGDEKVQALDLLRKLNHREGIFDSNDIVEMHELVAMDMDWGSGSDSDSDTDIEEPDPPLRAPKGIPQMIEVLARKTGKTSKRLEGLYP</sequence>
<dbReference type="PANTHER" id="PTHR36206:SF12">
    <property type="entry name" value="ASPERCRYPTIN BIOSYNTHESIS CLUSTER-SPECIFIC TRANSCRIPTION REGULATOR ATNN-RELATED"/>
    <property type="match status" value="1"/>
</dbReference>
<dbReference type="GO" id="GO:0000981">
    <property type="term" value="F:DNA-binding transcription factor activity, RNA polymerase II-specific"/>
    <property type="evidence" value="ECO:0007669"/>
    <property type="project" value="InterPro"/>
</dbReference>
<comment type="caution">
    <text evidence="9">The sequence shown here is derived from an EMBL/GenBank/DDBJ whole genome shotgun (WGS) entry which is preliminary data.</text>
</comment>
<evidence type="ECO:0000313" key="9">
    <source>
        <dbReference type="EMBL" id="TXC07047.1"/>
    </source>
</evidence>
<dbReference type="PANTHER" id="PTHR36206">
    <property type="entry name" value="ASPERCRYPTIN BIOSYNTHESIS CLUSTER-SPECIFIC TRANSCRIPTION REGULATOR ATNN-RELATED"/>
    <property type="match status" value="1"/>
</dbReference>
<keyword evidence="1" id="KW-0479">Metal-binding</keyword>
<gene>
    <name evidence="9" type="ORF">FocTR4_00003554</name>
</gene>
<evidence type="ECO:0000256" key="1">
    <source>
        <dbReference type="ARBA" id="ARBA00022723"/>
    </source>
</evidence>
<keyword evidence="6" id="KW-0539">Nucleus</keyword>
<evidence type="ECO:0000256" key="2">
    <source>
        <dbReference type="ARBA" id="ARBA00022833"/>
    </source>
</evidence>
<feature type="non-terminal residue" evidence="9">
    <location>
        <position position="1"/>
    </location>
</feature>